<comment type="similarity">
    <text evidence="11 12">Belongs to the TonB-dependent receptor family.</text>
</comment>
<protein>
    <submittedName>
        <fullName evidence="16">TonB-dependent receptor</fullName>
    </submittedName>
</protein>
<evidence type="ECO:0000256" key="10">
    <source>
        <dbReference type="ARBA" id="ARBA00023237"/>
    </source>
</evidence>
<feature type="signal peptide" evidence="13">
    <location>
        <begin position="1"/>
        <end position="37"/>
    </location>
</feature>
<dbReference type="Pfam" id="PF07715">
    <property type="entry name" value="Plug"/>
    <property type="match status" value="1"/>
</dbReference>
<dbReference type="EMBL" id="BMYM01000002">
    <property type="protein sequence ID" value="GHD35872.1"/>
    <property type="molecule type" value="Genomic_DNA"/>
</dbReference>
<keyword evidence="16" id="KW-0675">Receptor</keyword>
<evidence type="ECO:0000256" key="5">
    <source>
        <dbReference type="ARBA" id="ARBA00022692"/>
    </source>
</evidence>
<keyword evidence="7" id="KW-0406">Ion transport</keyword>
<evidence type="ECO:0000256" key="3">
    <source>
        <dbReference type="ARBA" id="ARBA00022452"/>
    </source>
</evidence>
<evidence type="ECO:0000259" key="15">
    <source>
        <dbReference type="Pfam" id="PF07715"/>
    </source>
</evidence>
<proteinExistence type="inferred from homology"/>
<dbReference type="InterPro" id="IPR000531">
    <property type="entry name" value="Beta-barrel_TonB"/>
</dbReference>
<keyword evidence="3 11" id="KW-1134">Transmembrane beta strand</keyword>
<dbReference type="GO" id="GO:0006826">
    <property type="term" value="P:iron ion transport"/>
    <property type="evidence" value="ECO:0007669"/>
    <property type="project" value="UniProtKB-KW"/>
</dbReference>
<dbReference type="Proteomes" id="UP000644693">
    <property type="component" value="Unassembled WGS sequence"/>
</dbReference>
<dbReference type="PANTHER" id="PTHR32552">
    <property type="entry name" value="FERRICHROME IRON RECEPTOR-RELATED"/>
    <property type="match status" value="1"/>
</dbReference>
<feature type="domain" description="TonB-dependent receptor-like beta-barrel" evidence="14">
    <location>
        <begin position="253"/>
        <end position="762"/>
    </location>
</feature>
<evidence type="ECO:0000259" key="14">
    <source>
        <dbReference type="Pfam" id="PF00593"/>
    </source>
</evidence>
<evidence type="ECO:0000256" key="2">
    <source>
        <dbReference type="ARBA" id="ARBA00022448"/>
    </source>
</evidence>
<organism evidence="16 17">
    <name type="scientific">Parahalioglobus pacificus</name>
    <dbReference type="NCBI Taxonomy" id="930806"/>
    <lineage>
        <taxon>Bacteria</taxon>
        <taxon>Pseudomonadati</taxon>
        <taxon>Pseudomonadota</taxon>
        <taxon>Gammaproteobacteria</taxon>
        <taxon>Cellvibrionales</taxon>
        <taxon>Halieaceae</taxon>
        <taxon>Parahalioglobus</taxon>
    </lineage>
</organism>
<dbReference type="Gene3D" id="2.40.170.20">
    <property type="entry name" value="TonB-dependent receptor, beta-barrel domain"/>
    <property type="match status" value="1"/>
</dbReference>
<comment type="caution">
    <text evidence="16">The sequence shown here is derived from an EMBL/GenBank/DDBJ whole genome shotgun (WGS) entry which is preliminary data.</text>
</comment>
<dbReference type="InterPro" id="IPR039426">
    <property type="entry name" value="TonB-dep_rcpt-like"/>
</dbReference>
<evidence type="ECO:0000256" key="12">
    <source>
        <dbReference type="RuleBase" id="RU003357"/>
    </source>
</evidence>
<dbReference type="SUPFAM" id="SSF56935">
    <property type="entry name" value="Porins"/>
    <property type="match status" value="1"/>
</dbReference>
<evidence type="ECO:0000256" key="13">
    <source>
        <dbReference type="SAM" id="SignalP"/>
    </source>
</evidence>
<reference evidence="16" key="1">
    <citation type="journal article" date="2014" name="Int. J. Syst. Evol. Microbiol.">
        <title>Complete genome sequence of Corynebacterium casei LMG S-19264T (=DSM 44701T), isolated from a smear-ripened cheese.</title>
        <authorList>
            <consortium name="US DOE Joint Genome Institute (JGI-PGF)"/>
            <person name="Walter F."/>
            <person name="Albersmeier A."/>
            <person name="Kalinowski J."/>
            <person name="Ruckert C."/>
        </authorList>
    </citation>
    <scope>NUCLEOTIDE SEQUENCE</scope>
    <source>
        <strain evidence="16">KCTC 23430</strain>
    </source>
</reference>
<keyword evidence="2 11" id="KW-0813">Transport</keyword>
<evidence type="ECO:0000256" key="9">
    <source>
        <dbReference type="ARBA" id="ARBA00023136"/>
    </source>
</evidence>
<feature type="domain" description="TonB-dependent receptor plug" evidence="15">
    <location>
        <begin position="55"/>
        <end position="161"/>
    </location>
</feature>
<comment type="subcellular location">
    <subcellularLocation>
        <location evidence="1 11">Cell outer membrane</location>
        <topology evidence="1 11">Multi-pass membrane protein</topology>
    </subcellularLocation>
</comment>
<keyword evidence="13" id="KW-0732">Signal</keyword>
<dbReference type="InterPro" id="IPR012910">
    <property type="entry name" value="Plug_dom"/>
</dbReference>
<accession>A0A918XL65</accession>
<dbReference type="Pfam" id="PF00593">
    <property type="entry name" value="TonB_dep_Rec_b-barrel"/>
    <property type="match status" value="1"/>
</dbReference>
<keyword evidence="8 12" id="KW-0798">TonB box</keyword>
<evidence type="ECO:0000256" key="1">
    <source>
        <dbReference type="ARBA" id="ARBA00004571"/>
    </source>
</evidence>
<keyword evidence="10 11" id="KW-0998">Cell outer membrane</keyword>
<evidence type="ECO:0000313" key="17">
    <source>
        <dbReference type="Proteomes" id="UP000644693"/>
    </source>
</evidence>
<keyword evidence="4" id="KW-0410">Iron transport</keyword>
<dbReference type="AlphaFoldDB" id="A0A918XL65"/>
<evidence type="ECO:0000313" key="16">
    <source>
        <dbReference type="EMBL" id="GHD35872.1"/>
    </source>
</evidence>
<keyword evidence="6" id="KW-0408">Iron</keyword>
<keyword evidence="9 11" id="KW-0472">Membrane</keyword>
<sequence>MTKPENSLTSRPASKTRLATAVSAALLASLTAETARAQQLEEVIVTATKRAESVLDVSVSMTAMSGTETRLLNLNDIKDLIQFTPGITGNSKDSFLDTISVRGIRTNLFGNGAEPSIGFFMNGTYQGRTGSAVSGLFDVERTEVLRGPQGFLFARGAVTGAINVITEKATTDDLNGFAEIDVGERGVFVFEGGVNVPITDNFAMRIAGLHTEEDGYVENLFGGDDLIEHDNDSLRVSFNYTTEKFNGDLILQYDDRDQSGSVYRVTGEGPNFSSGPGLFLNGGEPWNVGDSRNVNVNDEVGSRDETEVSAFTLLMDYDLGFAMLSSLTHYKDHDYEYGEDFDGLPITLFEYEQFQSGDYFETELRLTSQTDGPLDWYAGISYYEEDIETTFGNIQSEDVYCDLYLNYYLYAGQAYRGCQAYYNYAGYDFTPSTNGLINDYNETKGKYDGYSAYVEVGYALSEQFDIAAGVRYQEDNRDYSNERLADLGGSQFSGGVQGQPATPDGVLSASDSWSDTTFRLVANWRPNDDTLLFASVATGYKPGGFDTYGFQNIATGETSEGEALRGVDEPASFDEETVTSYEVGYKAALADNRVQVALTGFLYEYEDLQSFFTQPNPVGAGFQTVAGNVGTLDGWGAELEVSAALTDNINLRVGASWLDSEANDVQAFCGEAENLGGTLDDCEGEKLPLAPEYTAFAVLNAVFPMGNGELFGNIAWSWEDDMRGDWIPPSLAEQTINTIDQTDIILGYQTQSWFVSGYVENVFDNTWDDGTFGEGFDGTAYPQYVFGPARPRTAGVRLGYNF</sequence>
<keyword evidence="5 11" id="KW-0812">Transmembrane</keyword>
<keyword evidence="17" id="KW-1185">Reference proteome</keyword>
<feature type="chain" id="PRO_5036804336" evidence="13">
    <location>
        <begin position="38"/>
        <end position="802"/>
    </location>
</feature>
<evidence type="ECO:0000256" key="6">
    <source>
        <dbReference type="ARBA" id="ARBA00023004"/>
    </source>
</evidence>
<dbReference type="PANTHER" id="PTHR32552:SF81">
    <property type="entry name" value="TONB-DEPENDENT OUTER MEMBRANE RECEPTOR"/>
    <property type="match status" value="1"/>
</dbReference>
<evidence type="ECO:0000256" key="11">
    <source>
        <dbReference type="PROSITE-ProRule" id="PRU01360"/>
    </source>
</evidence>
<evidence type="ECO:0000256" key="4">
    <source>
        <dbReference type="ARBA" id="ARBA00022496"/>
    </source>
</evidence>
<evidence type="ECO:0000256" key="7">
    <source>
        <dbReference type="ARBA" id="ARBA00023065"/>
    </source>
</evidence>
<dbReference type="GO" id="GO:0009279">
    <property type="term" value="C:cell outer membrane"/>
    <property type="evidence" value="ECO:0007669"/>
    <property type="project" value="UniProtKB-SubCell"/>
</dbReference>
<name>A0A918XL65_9GAMM</name>
<dbReference type="PROSITE" id="PS52016">
    <property type="entry name" value="TONB_DEPENDENT_REC_3"/>
    <property type="match status" value="1"/>
</dbReference>
<reference evidence="16" key="2">
    <citation type="submission" date="2020-09" db="EMBL/GenBank/DDBJ databases">
        <authorList>
            <person name="Sun Q."/>
            <person name="Kim S."/>
        </authorList>
    </citation>
    <scope>NUCLEOTIDE SEQUENCE</scope>
    <source>
        <strain evidence="16">KCTC 23430</strain>
    </source>
</reference>
<dbReference type="InterPro" id="IPR036942">
    <property type="entry name" value="Beta-barrel_TonB_sf"/>
</dbReference>
<gene>
    <name evidence="16" type="ORF">GCM10007053_23370</name>
</gene>
<dbReference type="RefSeq" id="WP_189477970.1">
    <property type="nucleotide sequence ID" value="NZ_BMYM01000002.1"/>
</dbReference>
<evidence type="ECO:0000256" key="8">
    <source>
        <dbReference type="ARBA" id="ARBA00023077"/>
    </source>
</evidence>